<dbReference type="InterPro" id="IPR029058">
    <property type="entry name" value="AB_hydrolase_fold"/>
</dbReference>
<organism evidence="2 3">
    <name type="scientific">Aspergillus keveii</name>
    <dbReference type="NCBI Taxonomy" id="714993"/>
    <lineage>
        <taxon>Eukaryota</taxon>
        <taxon>Fungi</taxon>
        <taxon>Dikarya</taxon>
        <taxon>Ascomycota</taxon>
        <taxon>Pezizomycotina</taxon>
        <taxon>Eurotiomycetes</taxon>
        <taxon>Eurotiomycetidae</taxon>
        <taxon>Eurotiales</taxon>
        <taxon>Aspergillaceae</taxon>
        <taxon>Aspergillus</taxon>
        <taxon>Aspergillus subgen. Nidulantes</taxon>
    </lineage>
</organism>
<evidence type="ECO:0000313" key="2">
    <source>
        <dbReference type="EMBL" id="KAL2792982.1"/>
    </source>
</evidence>
<evidence type="ECO:0000313" key="3">
    <source>
        <dbReference type="Proteomes" id="UP001610563"/>
    </source>
</evidence>
<reference evidence="2 3" key="1">
    <citation type="submission" date="2024-07" db="EMBL/GenBank/DDBJ databases">
        <title>Section-level genome sequencing and comparative genomics of Aspergillus sections Usti and Cavernicolus.</title>
        <authorList>
            <consortium name="Lawrence Berkeley National Laboratory"/>
            <person name="Nybo J.L."/>
            <person name="Vesth T.C."/>
            <person name="Theobald S."/>
            <person name="Frisvad J.C."/>
            <person name="Larsen T.O."/>
            <person name="Kjaerboelling I."/>
            <person name="Rothschild-Mancinelli K."/>
            <person name="Lyhne E.K."/>
            <person name="Kogle M.E."/>
            <person name="Barry K."/>
            <person name="Clum A."/>
            <person name="Na H."/>
            <person name="Ledsgaard L."/>
            <person name="Lin J."/>
            <person name="Lipzen A."/>
            <person name="Kuo A."/>
            <person name="Riley R."/>
            <person name="Mondo S."/>
            <person name="Labutti K."/>
            <person name="Haridas S."/>
            <person name="Pangalinan J."/>
            <person name="Salamov A.A."/>
            <person name="Simmons B.A."/>
            <person name="Magnuson J.K."/>
            <person name="Chen J."/>
            <person name="Drula E."/>
            <person name="Henrissat B."/>
            <person name="Wiebenga A."/>
            <person name="Lubbers R.J."/>
            <person name="Gomes A.C."/>
            <person name="Makela M.R."/>
            <person name="Stajich J."/>
            <person name="Grigoriev I.V."/>
            <person name="Mortensen U.H."/>
            <person name="De Vries R.P."/>
            <person name="Baker S.E."/>
            <person name="Andersen M.R."/>
        </authorList>
    </citation>
    <scope>NUCLEOTIDE SEQUENCE [LARGE SCALE GENOMIC DNA]</scope>
    <source>
        <strain evidence="2 3">CBS 209.92</strain>
    </source>
</reference>
<sequence>MNLSALTLLLAGLAPYTHARPSQNLRGGSGPYPAMYTTDPTLANHTLYHPQAPYPHLPLPVLIWGNGSCMNNGTAFATFLTELASHGYLVIAPGPPDGTGITNSQLMHDAISWVTGRPGRSPFGPYRTIDANRIAVAGQSCGGLEAYQMCDEERVKGLGIFNSGFTEGGVGGSAPGFPNQMKVPSVISEVHKPVFWFLGGEEDVAYPNGMRDYAALTGQPKWVGNYPVGHMGTYAEPNGGAFGVAAVKWLDFLLRGDQTAKGFFADGGTEQAGWEETASEGLMRFEGLLKRELRLS</sequence>
<keyword evidence="2" id="KW-0378">Hydrolase</keyword>
<dbReference type="EMBL" id="JBFTWV010000064">
    <property type="protein sequence ID" value="KAL2792982.1"/>
    <property type="molecule type" value="Genomic_DNA"/>
</dbReference>
<evidence type="ECO:0000256" key="1">
    <source>
        <dbReference type="SAM" id="SignalP"/>
    </source>
</evidence>
<dbReference type="PANTHER" id="PTHR33428:SF14">
    <property type="entry name" value="CARBOXYLESTERASE TYPE B DOMAIN-CONTAINING PROTEIN"/>
    <property type="match status" value="1"/>
</dbReference>
<name>A0ABR4G1U7_9EURO</name>
<dbReference type="Gene3D" id="3.40.50.1820">
    <property type="entry name" value="alpha/beta hydrolase"/>
    <property type="match status" value="1"/>
</dbReference>
<gene>
    <name evidence="2" type="ORF">BJX66DRAFT_339334</name>
</gene>
<protein>
    <submittedName>
        <fullName evidence="2">Alpha/Beta hydrolase protein</fullName>
    </submittedName>
</protein>
<accession>A0ABR4G1U7</accession>
<proteinExistence type="predicted"/>
<keyword evidence="3" id="KW-1185">Reference proteome</keyword>
<dbReference type="GO" id="GO:0016787">
    <property type="term" value="F:hydrolase activity"/>
    <property type="evidence" value="ECO:0007669"/>
    <property type="project" value="UniProtKB-KW"/>
</dbReference>
<comment type="caution">
    <text evidence="2">The sequence shown here is derived from an EMBL/GenBank/DDBJ whole genome shotgun (WGS) entry which is preliminary data.</text>
</comment>
<keyword evidence="1" id="KW-0732">Signal</keyword>
<dbReference type="SUPFAM" id="SSF53474">
    <property type="entry name" value="alpha/beta-Hydrolases"/>
    <property type="match status" value="1"/>
</dbReference>
<dbReference type="PANTHER" id="PTHR33428">
    <property type="entry name" value="CHLOROPHYLLASE-2, CHLOROPLASTIC"/>
    <property type="match status" value="1"/>
</dbReference>
<feature type="chain" id="PRO_5045988575" evidence="1">
    <location>
        <begin position="20"/>
        <end position="296"/>
    </location>
</feature>
<dbReference type="Proteomes" id="UP001610563">
    <property type="component" value="Unassembled WGS sequence"/>
</dbReference>
<feature type="signal peptide" evidence="1">
    <location>
        <begin position="1"/>
        <end position="19"/>
    </location>
</feature>